<protein>
    <submittedName>
        <fullName evidence="2">Uncharacterized protein</fullName>
    </submittedName>
</protein>
<evidence type="ECO:0000313" key="2">
    <source>
        <dbReference type="EMBL" id="CAA2626313.1"/>
    </source>
</evidence>
<dbReference type="EMBL" id="CACRZD030000009">
    <property type="protein sequence ID" value="CAA6665628.1"/>
    <property type="molecule type" value="Genomic_DNA"/>
</dbReference>
<feature type="region of interest" description="Disordered" evidence="1">
    <location>
        <begin position="247"/>
        <end position="350"/>
    </location>
</feature>
<feature type="compositionally biased region" description="Polar residues" evidence="1">
    <location>
        <begin position="323"/>
        <end position="333"/>
    </location>
</feature>
<dbReference type="Proteomes" id="UP001189122">
    <property type="component" value="Unassembled WGS sequence"/>
</dbReference>
<feature type="compositionally biased region" description="Polar residues" evidence="1">
    <location>
        <begin position="280"/>
        <end position="293"/>
    </location>
</feature>
<sequence length="350" mass="39766">MIMYRSKKLEDPAQDKFSVSSGIHMQRGGRIPDVIYQRTGACQAFKMDSSGSLSSRVATMSRWSLWTHPTATLSTSVGSQKLRLKVYRHQEWPFHQQMTARVNPSLNHGRAKDLIQDIIHRQEMKPSTSHLFDVRDAITNNNTWPLSLHQVLEDMRSKQVEVRGSLLMERKRTPDNFHWGGSISQSLIPRVSSMETLYGEVNLHSRNNLNPHYHNGCTRDPIIFTQGRESQFELPFRLQRHLEMNKSVLKSEDTTGRKENIESESKKMKMTTDKGRGLHTNLQLSLYPSSTANQEKDLGVEEEAESGLSLSLSPTTPKRKQPLSLQPHNDNPTPTIPFRNTGASNRAALG</sequence>
<name>A0A7I8J5W0_SPIIN</name>
<proteinExistence type="predicted"/>
<reference evidence="2 3" key="1">
    <citation type="submission" date="2019-12" db="EMBL/GenBank/DDBJ databases">
        <authorList>
            <person name="Scholz U."/>
            <person name="Mascher M."/>
            <person name="Fiebig A."/>
        </authorList>
    </citation>
    <scope>NUCLEOTIDE SEQUENCE</scope>
</reference>
<dbReference type="AlphaFoldDB" id="A0A7I8J5W0"/>
<keyword evidence="3" id="KW-1185">Reference proteome</keyword>
<dbReference type="EMBL" id="LR743596">
    <property type="protein sequence ID" value="CAA2626313.1"/>
    <property type="molecule type" value="Genomic_DNA"/>
</dbReference>
<gene>
    <name evidence="2" type="ORF">SI7747_09012017</name>
</gene>
<evidence type="ECO:0000313" key="3">
    <source>
        <dbReference type="Proteomes" id="UP001189122"/>
    </source>
</evidence>
<evidence type="ECO:0000256" key="1">
    <source>
        <dbReference type="SAM" id="MobiDB-lite"/>
    </source>
</evidence>
<organism evidence="2">
    <name type="scientific">Spirodela intermedia</name>
    <name type="common">Intermediate duckweed</name>
    <dbReference type="NCBI Taxonomy" id="51605"/>
    <lineage>
        <taxon>Eukaryota</taxon>
        <taxon>Viridiplantae</taxon>
        <taxon>Streptophyta</taxon>
        <taxon>Embryophyta</taxon>
        <taxon>Tracheophyta</taxon>
        <taxon>Spermatophyta</taxon>
        <taxon>Magnoliopsida</taxon>
        <taxon>Liliopsida</taxon>
        <taxon>Araceae</taxon>
        <taxon>Lemnoideae</taxon>
        <taxon>Spirodela</taxon>
    </lineage>
</organism>
<accession>A0A7I8J5W0</accession>
<feature type="compositionally biased region" description="Basic and acidic residues" evidence="1">
    <location>
        <begin position="247"/>
        <end position="276"/>
    </location>
</feature>